<accession>A0ABW6I956</accession>
<gene>
    <name evidence="1" type="ORF">ACFVKH_00290</name>
</gene>
<protein>
    <submittedName>
        <fullName evidence="1">PatU</fullName>
    </submittedName>
</protein>
<dbReference type="RefSeq" id="WP_377960216.1">
    <property type="nucleotide sequence ID" value="NZ_JBHZOL010000002.1"/>
</dbReference>
<name>A0ABW6I956_9CYAN</name>
<reference evidence="1 2" key="1">
    <citation type="submission" date="2024-10" db="EMBL/GenBank/DDBJ databases">
        <authorList>
            <person name="Ratan Roy A."/>
            <person name="Morales Sandoval P.H."/>
            <person name="De Los Santos Villalobos S."/>
            <person name="Chakraborty S."/>
            <person name="Mukherjee J."/>
        </authorList>
    </citation>
    <scope>NUCLEOTIDE SEQUENCE [LARGE SCALE GENOMIC DNA]</scope>
    <source>
        <strain evidence="1 2">S1</strain>
    </source>
</reference>
<keyword evidence="2" id="KW-1185">Reference proteome</keyword>
<dbReference type="Proteomes" id="UP001600165">
    <property type="component" value="Unassembled WGS sequence"/>
</dbReference>
<comment type="caution">
    <text evidence="1">The sequence shown here is derived from an EMBL/GenBank/DDBJ whole genome shotgun (WGS) entry which is preliminary data.</text>
</comment>
<sequence>MQDRFQALLKRRLQVEIESRPPLFPWETEIQEYPVEALSSLGESSVWLKQLQNLDLPATLPEEVLTALLQQCQAIAQSSLKQGVKLIRAVEQLFPEQPQTLDRIAGMVLANAGAVRSTATAPRLVQLAQGYEAANPQQKIALSMLAAQDILNTLSLTVSAQQPQQSCQWLTEIGQVQITVGYSTEPAAQLTVQAELPCGGQIQIGGADSDCSAQRSQAGSLNLTLANPQINQRYQLCVWVEASEEPLVFSLQLIDETAG</sequence>
<evidence type="ECO:0000313" key="2">
    <source>
        <dbReference type="Proteomes" id="UP001600165"/>
    </source>
</evidence>
<proteinExistence type="predicted"/>
<evidence type="ECO:0000313" key="1">
    <source>
        <dbReference type="EMBL" id="MFE4104693.1"/>
    </source>
</evidence>
<organism evidence="1 2">
    <name type="scientific">Almyronema epifaneia S1</name>
    <dbReference type="NCBI Taxonomy" id="2991925"/>
    <lineage>
        <taxon>Bacteria</taxon>
        <taxon>Bacillati</taxon>
        <taxon>Cyanobacteriota</taxon>
        <taxon>Cyanophyceae</taxon>
        <taxon>Nodosilineales</taxon>
        <taxon>Nodosilineaceae</taxon>
        <taxon>Almyronema</taxon>
        <taxon>Almyronema epifaneia</taxon>
    </lineage>
</organism>
<dbReference type="EMBL" id="JBHZOL010000002">
    <property type="protein sequence ID" value="MFE4104693.1"/>
    <property type="molecule type" value="Genomic_DNA"/>
</dbReference>